<dbReference type="EMBL" id="CP086366">
    <property type="protein sequence ID" value="UNI24852.1"/>
    <property type="molecule type" value="Genomic_DNA"/>
</dbReference>
<feature type="region of interest" description="Disordered" evidence="1">
    <location>
        <begin position="54"/>
        <end position="90"/>
    </location>
</feature>
<gene>
    <name evidence="2" type="ORF">JDV02_010570</name>
</gene>
<dbReference type="KEGG" id="ptkz:JDV02_010570"/>
<name>A0A9Q8QSY9_9HYPO</name>
<evidence type="ECO:0000256" key="1">
    <source>
        <dbReference type="SAM" id="MobiDB-lite"/>
    </source>
</evidence>
<feature type="compositionally biased region" description="Low complexity" evidence="1">
    <location>
        <begin position="65"/>
        <end position="77"/>
    </location>
</feature>
<protein>
    <submittedName>
        <fullName evidence="2">Uncharacterized protein</fullName>
    </submittedName>
</protein>
<evidence type="ECO:0000313" key="3">
    <source>
        <dbReference type="Proteomes" id="UP000829364"/>
    </source>
</evidence>
<proteinExistence type="predicted"/>
<organism evidence="2 3">
    <name type="scientific">Purpureocillium takamizusanense</name>
    <dbReference type="NCBI Taxonomy" id="2060973"/>
    <lineage>
        <taxon>Eukaryota</taxon>
        <taxon>Fungi</taxon>
        <taxon>Dikarya</taxon>
        <taxon>Ascomycota</taxon>
        <taxon>Pezizomycotina</taxon>
        <taxon>Sordariomycetes</taxon>
        <taxon>Hypocreomycetidae</taxon>
        <taxon>Hypocreales</taxon>
        <taxon>Ophiocordycipitaceae</taxon>
        <taxon>Purpureocillium</taxon>
    </lineage>
</organism>
<accession>A0A9Q8QSY9</accession>
<dbReference type="Proteomes" id="UP000829364">
    <property type="component" value="Chromosome 13"/>
</dbReference>
<evidence type="ECO:0000313" key="2">
    <source>
        <dbReference type="EMBL" id="UNI24852.1"/>
    </source>
</evidence>
<dbReference type="GeneID" id="72072513"/>
<keyword evidence="3" id="KW-1185">Reference proteome</keyword>
<dbReference type="RefSeq" id="XP_047848333.1">
    <property type="nucleotide sequence ID" value="XM_047992319.1"/>
</dbReference>
<reference evidence="2" key="1">
    <citation type="submission" date="2021-11" db="EMBL/GenBank/DDBJ databases">
        <title>Purpureocillium_takamizusanense_genome.</title>
        <authorList>
            <person name="Nguyen N.-H."/>
        </authorList>
    </citation>
    <scope>NUCLEOTIDE SEQUENCE</scope>
    <source>
        <strain evidence="2">PT3</strain>
    </source>
</reference>
<sequence>MPAEATAVEAAAVAVEAAALAVEAAGARNKRTRPINTVNGGVPGLDFPEAFRARKKACTRRRQEPAAQTTTSPTTPANAVEEPAVEDPMSKLRKDVCSDLGVLIARLASPDTIDAPTTTAHGIADRAKILATLGQAHMLLRFHTGGPILSKTESP</sequence>
<dbReference type="AlphaFoldDB" id="A0A9Q8QSY9"/>